<dbReference type="Gene3D" id="3.90.420.10">
    <property type="entry name" value="Oxidoreductase, molybdopterin-binding domain"/>
    <property type="match status" value="1"/>
</dbReference>
<dbReference type="InterPro" id="IPR036374">
    <property type="entry name" value="OxRdtase_Mopterin-bd_sf"/>
</dbReference>
<protein>
    <submittedName>
        <fullName evidence="3">Molybdopterin-dependent oxidoreductase</fullName>
    </submittedName>
</protein>
<dbReference type="AlphaFoldDB" id="A0A939H7V5"/>
<dbReference type="PROSITE" id="PS51257">
    <property type="entry name" value="PROKAR_LIPOPROTEIN"/>
    <property type="match status" value="1"/>
</dbReference>
<dbReference type="Proteomes" id="UP000664218">
    <property type="component" value="Unassembled WGS sequence"/>
</dbReference>
<proteinExistence type="predicted"/>
<reference evidence="3" key="1">
    <citation type="submission" date="2021-03" db="EMBL/GenBank/DDBJ databases">
        <title>Proteiniclasticum marinus sp. nov., isolated from tidal flat sediment.</title>
        <authorList>
            <person name="Namirimu T."/>
            <person name="Yang J.-A."/>
            <person name="Yang S.-H."/>
            <person name="Kim Y.-J."/>
            <person name="Kwon K.K."/>
        </authorList>
    </citation>
    <scope>NUCLEOTIDE SEQUENCE</scope>
    <source>
        <strain evidence="3">SCR006</strain>
    </source>
</reference>
<comment type="caution">
    <text evidence="3">The sequence shown here is derived from an EMBL/GenBank/DDBJ whole genome shotgun (WGS) entry which is preliminary data.</text>
</comment>
<evidence type="ECO:0000313" key="3">
    <source>
        <dbReference type="EMBL" id="MBO1265839.1"/>
    </source>
</evidence>
<keyword evidence="4" id="KW-1185">Reference proteome</keyword>
<feature type="chain" id="PRO_5039687677" evidence="1">
    <location>
        <begin position="21"/>
        <end position="230"/>
    </location>
</feature>
<keyword evidence="1" id="KW-0732">Signal</keyword>
<dbReference type="RefSeq" id="WP_207600365.1">
    <property type="nucleotide sequence ID" value="NZ_JAFNJU010000010.1"/>
</dbReference>
<accession>A0A939H7V5</accession>
<dbReference type="PANTHER" id="PTHR43032:SF2">
    <property type="entry name" value="BLL0505 PROTEIN"/>
    <property type="match status" value="1"/>
</dbReference>
<evidence type="ECO:0000259" key="2">
    <source>
        <dbReference type="Pfam" id="PF00174"/>
    </source>
</evidence>
<dbReference type="PANTHER" id="PTHR43032">
    <property type="entry name" value="PROTEIN-METHIONINE-SULFOXIDE REDUCTASE"/>
    <property type="match status" value="1"/>
</dbReference>
<gene>
    <name evidence="3" type="ORF">J3A84_12435</name>
</gene>
<dbReference type="Pfam" id="PF00174">
    <property type="entry name" value="Oxidored_molyb"/>
    <property type="match status" value="1"/>
</dbReference>
<sequence length="230" mass="25941">MKGKKIILSVMTALLLLASAGCGEQAEINREYGDIMARATEDRFSAMEIREYKGVRLDPSIGPRDNSITGIQSVNMEEYKLSVTGLVETVTEYTYEEVLEYPSVEKLITLYCVEGWDATILWEGVRIADLLEKAGPLDDGKILVFKCHDGYTTSMPLSEILEKDMILAYSSNGEALPEPMGYPFIVVAEDKLGYKWARWVVEIEVSDDVDYEGTWERRGYDNEADVSFEE</sequence>
<dbReference type="CDD" id="cd00321">
    <property type="entry name" value="SO_family_Moco"/>
    <property type="match status" value="1"/>
</dbReference>
<evidence type="ECO:0000313" key="4">
    <source>
        <dbReference type="Proteomes" id="UP000664218"/>
    </source>
</evidence>
<dbReference type="SUPFAM" id="SSF56524">
    <property type="entry name" value="Oxidoreductase molybdopterin-binding domain"/>
    <property type="match status" value="1"/>
</dbReference>
<dbReference type="InterPro" id="IPR000572">
    <property type="entry name" value="OxRdtase_Mopterin-bd_dom"/>
</dbReference>
<dbReference type="EMBL" id="JAFNJU010000010">
    <property type="protein sequence ID" value="MBO1265839.1"/>
    <property type="molecule type" value="Genomic_DNA"/>
</dbReference>
<evidence type="ECO:0000256" key="1">
    <source>
        <dbReference type="SAM" id="SignalP"/>
    </source>
</evidence>
<feature type="domain" description="Oxidoreductase molybdopterin-binding" evidence="2">
    <location>
        <begin position="71"/>
        <end position="209"/>
    </location>
</feature>
<feature type="signal peptide" evidence="1">
    <location>
        <begin position="1"/>
        <end position="20"/>
    </location>
</feature>
<name>A0A939H7V5_9CLOT</name>
<organism evidence="3 4">
    <name type="scientific">Proteiniclasticum aestuarii</name>
    <dbReference type="NCBI Taxonomy" id="2817862"/>
    <lineage>
        <taxon>Bacteria</taxon>
        <taxon>Bacillati</taxon>
        <taxon>Bacillota</taxon>
        <taxon>Clostridia</taxon>
        <taxon>Eubacteriales</taxon>
        <taxon>Clostridiaceae</taxon>
        <taxon>Proteiniclasticum</taxon>
    </lineage>
</organism>